<sequence>MTAVSILCFIIWLYILRVGYRSKLDFFTFVWGSVGVFVFMMIWVSPSLSVPFSKLISYVSGLVGQATHMYEASTQLGILFVPNAKSSVISLYIDLECSGIIEIMAFLCMLCFFPVFSVKEKLMIGVGAVVWIFAANILRVFLICMMVYYRGLSAFYLAHSIVGRMVFYILSIALYFLVFTKAQIRRQKVGGFRYAGNH</sequence>
<reference evidence="9 10" key="1">
    <citation type="submission" date="2019-04" db="EMBL/GenBank/DDBJ databases">
        <authorList>
            <person name="Poehlein A."/>
            <person name="Bengelsdorf F.R."/>
            <person name="Duerre P."/>
            <person name="Daniel R."/>
        </authorList>
    </citation>
    <scope>NUCLEOTIDE SEQUENCE [LARGE SCALE GENOMIC DNA]</scope>
    <source>
        <strain evidence="9 10">BS-1</strain>
    </source>
</reference>
<keyword evidence="7 8" id="KW-0472">Membrane</keyword>
<evidence type="ECO:0000256" key="7">
    <source>
        <dbReference type="ARBA" id="ARBA00023136"/>
    </source>
</evidence>
<accession>A0A4Z0Y106</accession>
<evidence type="ECO:0000313" key="9">
    <source>
        <dbReference type="EMBL" id="TGJ77424.1"/>
    </source>
</evidence>
<gene>
    <name evidence="9" type="ORF">CAGA_07940</name>
</gene>
<dbReference type="InterPro" id="IPR026392">
    <property type="entry name" value="Exo/Archaeosortase_dom"/>
</dbReference>
<feature type="transmembrane region" description="Helical" evidence="8">
    <location>
        <begin position="26"/>
        <end position="45"/>
    </location>
</feature>
<comment type="caution">
    <text evidence="9">The sequence shown here is derived from an EMBL/GenBank/DDBJ whole genome shotgun (WGS) entry which is preliminary data.</text>
</comment>
<feature type="transmembrane region" description="Helical" evidence="8">
    <location>
        <begin position="128"/>
        <end position="149"/>
    </location>
</feature>
<dbReference type="OrthoDB" id="1915311at2"/>
<feature type="transmembrane region" description="Helical" evidence="8">
    <location>
        <begin position="89"/>
        <end position="116"/>
    </location>
</feature>
<dbReference type="InterPro" id="IPR019127">
    <property type="entry name" value="Exosortase"/>
</dbReference>
<dbReference type="NCBIfam" id="TIGR04178">
    <property type="entry name" value="exo_archaeo"/>
    <property type="match status" value="1"/>
</dbReference>
<dbReference type="NCBIfam" id="TIGR03110">
    <property type="entry name" value="exosort_Gpos"/>
    <property type="match status" value="1"/>
</dbReference>
<dbReference type="RefSeq" id="WP_135657946.1">
    <property type="nucleotide sequence ID" value="NZ_JAJUFJ010000002.1"/>
</dbReference>
<evidence type="ECO:0000256" key="1">
    <source>
        <dbReference type="ARBA" id="ARBA00004651"/>
    </source>
</evidence>
<dbReference type="AlphaFoldDB" id="A0A4Z0Y106"/>
<dbReference type="EMBL" id="SRMQ01000002">
    <property type="protein sequence ID" value="TGJ77424.1"/>
    <property type="molecule type" value="Genomic_DNA"/>
</dbReference>
<name>A0A4Z0Y106_9FIRM</name>
<evidence type="ECO:0000256" key="8">
    <source>
        <dbReference type="SAM" id="Phobius"/>
    </source>
</evidence>
<evidence type="ECO:0000256" key="2">
    <source>
        <dbReference type="ARBA" id="ARBA00022475"/>
    </source>
</evidence>
<keyword evidence="5" id="KW-0378">Hydrolase</keyword>
<dbReference type="GO" id="GO:0005886">
    <property type="term" value="C:plasma membrane"/>
    <property type="evidence" value="ECO:0007669"/>
    <property type="project" value="UniProtKB-SubCell"/>
</dbReference>
<comment type="subcellular location">
    <subcellularLocation>
        <location evidence="1">Cell membrane</location>
        <topology evidence="1">Multi-pass membrane protein</topology>
    </subcellularLocation>
</comment>
<proteinExistence type="predicted"/>
<protein>
    <submittedName>
        <fullName evidence="9">Transmembrane exosortase EpsH</fullName>
    </submittedName>
</protein>
<keyword evidence="4 8" id="KW-0812">Transmembrane</keyword>
<dbReference type="GO" id="GO:0008233">
    <property type="term" value="F:peptidase activity"/>
    <property type="evidence" value="ECO:0007669"/>
    <property type="project" value="UniProtKB-KW"/>
</dbReference>
<evidence type="ECO:0000313" key="10">
    <source>
        <dbReference type="Proteomes" id="UP000297714"/>
    </source>
</evidence>
<feature type="transmembrane region" description="Helical" evidence="8">
    <location>
        <begin position="155"/>
        <end position="178"/>
    </location>
</feature>
<evidence type="ECO:0000256" key="5">
    <source>
        <dbReference type="ARBA" id="ARBA00022801"/>
    </source>
</evidence>
<keyword evidence="6 8" id="KW-1133">Transmembrane helix</keyword>
<organism evidence="9 10">
    <name type="scientific">Caproiciproducens galactitolivorans</name>
    <dbReference type="NCBI Taxonomy" id="642589"/>
    <lineage>
        <taxon>Bacteria</taxon>
        <taxon>Bacillati</taxon>
        <taxon>Bacillota</taxon>
        <taxon>Clostridia</taxon>
        <taxon>Eubacteriales</taxon>
        <taxon>Acutalibacteraceae</taxon>
        <taxon>Caproiciproducens</taxon>
    </lineage>
</organism>
<keyword evidence="2" id="KW-1003">Cell membrane</keyword>
<keyword evidence="3" id="KW-0645">Protease</keyword>
<dbReference type="GO" id="GO:0006508">
    <property type="term" value="P:proteolysis"/>
    <property type="evidence" value="ECO:0007669"/>
    <property type="project" value="UniProtKB-KW"/>
</dbReference>
<evidence type="ECO:0000256" key="6">
    <source>
        <dbReference type="ARBA" id="ARBA00022989"/>
    </source>
</evidence>
<dbReference type="Proteomes" id="UP000297714">
    <property type="component" value="Unassembled WGS sequence"/>
</dbReference>
<dbReference type="InterPro" id="IPR017541">
    <property type="entry name" value="Exosort-XrtG"/>
</dbReference>
<evidence type="ECO:0000256" key="4">
    <source>
        <dbReference type="ARBA" id="ARBA00022692"/>
    </source>
</evidence>
<evidence type="ECO:0000256" key="3">
    <source>
        <dbReference type="ARBA" id="ARBA00022670"/>
    </source>
</evidence>
<dbReference type="Pfam" id="PF09721">
    <property type="entry name" value="Exosortase_EpsH"/>
    <property type="match status" value="1"/>
</dbReference>
<keyword evidence="10" id="KW-1185">Reference proteome</keyword>